<dbReference type="Proteomes" id="UP000028999">
    <property type="component" value="Unassembled WGS sequence"/>
</dbReference>
<name>A0A078HGY0_BRANA</name>
<dbReference type="PANTHER" id="PTHR31681:SF67">
    <property type="entry name" value="DUF295 DOMAIN-CONTAINING PROTEIN"/>
    <property type="match status" value="1"/>
</dbReference>
<evidence type="ECO:0000259" key="1">
    <source>
        <dbReference type="Pfam" id="PF03478"/>
    </source>
</evidence>
<proteinExistence type="predicted"/>
<dbReference type="EMBL" id="LK032381">
    <property type="protein sequence ID" value="CDY36659.1"/>
    <property type="molecule type" value="Genomic_DNA"/>
</dbReference>
<evidence type="ECO:0000313" key="2">
    <source>
        <dbReference type="EMBL" id="CDY36659.1"/>
    </source>
</evidence>
<protein>
    <submittedName>
        <fullName evidence="2">BnaCnng07610D protein</fullName>
    </submittedName>
</protein>
<dbReference type="AlphaFoldDB" id="A0A078HGY0"/>
<evidence type="ECO:0000313" key="3">
    <source>
        <dbReference type="Proteomes" id="UP000028999"/>
    </source>
</evidence>
<dbReference type="InterPro" id="IPR005174">
    <property type="entry name" value="KIB1-4_b-propeller"/>
</dbReference>
<organism evidence="2 3">
    <name type="scientific">Brassica napus</name>
    <name type="common">Rape</name>
    <dbReference type="NCBI Taxonomy" id="3708"/>
    <lineage>
        <taxon>Eukaryota</taxon>
        <taxon>Viridiplantae</taxon>
        <taxon>Streptophyta</taxon>
        <taxon>Embryophyta</taxon>
        <taxon>Tracheophyta</taxon>
        <taxon>Spermatophyta</taxon>
        <taxon>Magnoliopsida</taxon>
        <taxon>eudicotyledons</taxon>
        <taxon>Gunneridae</taxon>
        <taxon>Pentapetalae</taxon>
        <taxon>rosids</taxon>
        <taxon>malvids</taxon>
        <taxon>Brassicales</taxon>
        <taxon>Brassicaceae</taxon>
        <taxon>Brassiceae</taxon>
        <taxon>Brassica</taxon>
    </lineage>
</organism>
<dbReference type="PaxDb" id="3708-A0A078HGY0"/>
<keyword evidence="3" id="KW-1185">Reference proteome</keyword>
<sequence length="334" mass="36947">MSLFLSRLSRLRLVKPALVRRSSSVSLLISNGFSTTSLRQTPPYDLGGLIVAYADTHAWTELDKMVRLELVCNSINHGKTLTIGASHGWVASLKEDGTLCLQDDLNPYASYTDPKRIPLPPLVTLPHCQTKIITNVSMSSSSPEDDEDCVVAVKFLGPQLSFCKPAGKSSKPEWTNIKIENPCFYSSRVMFSKKHNMFRMPGYGGHLIGSWDPCNPSDGPELQSVRKSEHLVESRPTGETFLVKQYKQLAENGEDDEGNAVHTRDMGDLVMFISMSEPFCVPSTSFPGMYTNNVYLYDYDENGCVDVAGTTFDMASAKGPLYSPYHIPPQDIGN</sequence>
<gene>
    <name evidence="2" type="primary">BnaCnng07610D</name>
    <name evidence="2" type="ORF">GSBRNA2T00062416001</name>
</gene>
<reference evidence="2 3" key="1">
    <citation type="journal article" date="2014" name="Science">
        <title>Plant genetics. Early allopolyploid evolution in the post-Neolithic Brassica napus oilseed genome.</title>
        <authorList>
            <person name="Chalhoub B."/>
            <person name="Denoeud F."/>
            <person name="Liu S."/>
            <person name="Parkin I.A."/>
            <person name="Tang H."/>
            <person name="Wang X."/>
            <person name="Chiquet J."/>
            <person name="Belcram H."/>
            <person name="Tong C."/>
            <person name="Samans B."/>
            <person name="Correa M."/>
            <person name="Da Silva C."/>
            <person name="Just J."/>
            <person name="Falentin C."/>
            <person name="Koh C.S."/>
            <person name="Le Clainche I."/>
            <person name="Bernard M."/>
            <person name="Bento P."/>
            <person name="Noel B."/>
            <person name="Labadie K."/>
            <person name="Alberti A."/>
            <person name="Charles M."/>
            <person name="Arnaud D."/>
            <person name="Guo H."/>
            <person name="Daviaud C."/>
            <person name="Alamery S."/>
            <person name="Jabbari K."/>
            <person name="Zhao M."/>
            <person name="Edger P.P."/>
            <person name="Chelaifa H."/>
            <person name="Tack D."/>
            <person name="Lassalle G."/>
            <person name="Mestiri I."/>
            <person name="Schnel N."/>
            <person name="Le Paslier M.C."/>
            <person name="Fan G."/>
            <person name="Renault V."/>
            <person name="Bayer P.E."/>
            <person name="Golicz A.A."/>
            <person name="Manoli S."/>
            <person name="Lee T.H."/>
            <person name="Thi V.H."/>
            <person name="Chalabi S."/>
            <person name="Hu Q."/>
            <person name="Fan C."/>
            <person name="Tollenaere R."/>
            <person name="Lu Y."/>
            <person name="Battail C."/>
            <person name="Shen J."/>
            <person name="Sidebottom C.H."/>
            <person name="Wang X."/>
            <person name="Canaguier A."/>
            <person name="Chauveau A."/>
            <person name="Berard A."/>
            <person name="Deniot G."/>
            <person name="Guan M."/>
            <person name="Liu Z."/>
            <person name="Sun F."/>
            <person name="Lim Y.P."/>
            <person name="Lyons E."/>
            <person name="Town C.D."/>
            <person name="Bancroft I."/>
            <person name="Wang X."/>
            <person name="Meng J."/>
            <person name="Ma J."/>
            <person name="Pires J.C."/>
            <person name="King G.J."/>
            <person name="Brunel D."/>
            <person name="Delourme R."/>
            <person name="Renard M."/>
            <person name="Aury J.M."/>
            <person name="Adams K.L."/>
            <person name="Batley J."/>
            <person name="Snowdon R.J."/>
            <person name="Tost J."/>
            <person name="Edwards D."/>
            <person name="Zhou Y."/>
            <person name="Hua W."/>
            <person name="Sharpe A.G."/>
            <person name="Paterson A.H."/>
            <person name="Guan C."/>
            <person name="Wincker P."/>
        </authorList>
    </citation>
    <scope>NUCLEOTIDE SEQUENCE [LARGE SCALE GENOMIC DNA]</scope>
    <source>
        <strain evidence="3">cv. Darmor-bzh</strain>
    </source>
</reference>
<accession>A0A078HGY0</accession>
<dbReference type="Gramene" id="CDY36659">
    <property type="protein sequence ID" value="CDY36659"/>
    <property type="gene ID" value="GSBRNA2T00062416001"/>
</dbReference>
<dbReference type="Pfam" id="PF03478">
    <property type="entry name" value="Beta-prop_KIB1-4"/>
    <property type="match status" value="1"/>
</dbReference>
<feature type="domain" description="KIB1-4 beta-propeller" evidence="1">
    <location>
        <begin position="78"/>
        <end position="302"/>
    </location>
</feature>
<dbReference type="PANTHER" id="PTHR31681">
    <property type="entry name" value="C2H2-LIKE ZINC FINGER PROTEIN"/>
    <property type="match status" value="1"/>
</dbReference>